<name>F8N7J7_9BACT</name>
<dbReference type="EMBL" id="GL945017">
    <property type="protein sequence ID" value="EGN57457.1"/>
    <property type="molecule type" value="Genomic_DNA"/>
</dbReference>
<evidence type="ECO:0000313" key="4">
    <source>
        <dbReference type="Proteomes" id="UP000002772"/>
    </source>
</evidence>
<accession>F8N7J7</accession>
<dbReference type="STRING" id="688246.Premu_2063"/>
<organism evidence="3 4">
    <name type="scientific">Hallella multisaccharivorax DSM 17128</name>
    <dbReference type="NCBI Taxonomy" id="688246"/>
    <lineage>
        <taxon>Bacteria</taxon>
        <taxon>Pseudomonadati</taxon>
        <taxon>Bacteroidota</taxon>
        <taxon>Bacteroidia</taxon>
        <taxon>Bacteroidales</taxon>
        <taxon>Prevotellaceae</taxon>
        <taxon>Hallella</taxon>
    </lineage>
</organism>
<proteinExistence type="predicted"/>
<dbReference type="PROSITE" id="PS52050">
    <property type="entry name" value="WYL"/>
    <property type="match status" value="1"/>
</dbReference>
<dbReference type="eggNOG" id="COG2378">
    <property type="taxonomic scope" value="Bacteria"/>
</dbReference>
<dbReference type="InterPro" id="IPR026881">
    <property type="entry name" value="WYL_dom"/>
</dbReference>
<evidence type="ECO:0000313" key="3">
    <source>
        <dbReference type="EMBL" id="EGN57457.1"/>
    </source>
</evidence>
<dbReference type="AlphaFoldDB" id="F8N7J7"/>
<dbReference type="InterPro" id="IPR057727">
    <property type="entry name" value="WCX_dom"/>
</dbReference>
<dbReference type="OrthoDB" id="43316at2"/>
<dbReference type="RefSeq" id="WP_007575025.1">
    <property type="nucleotide sequence ID" value="NZ_BPTS01000002.1"/>
</dbReference>
<reference evidence="4" key="1">
    <citation type="journal article" date="2011" name="Stand. Genomic Sci.">
        <title>Non-contiguous finished genome sequence of the opportunistic oral pathogen Prevotella multisaccharivorax type strain (PPPA20).</title>
        <authorList>
            <person name="Pati A."/>
            <person name="Gronow S."/>
            <person name="Lu M."/>
            <person name="Lapidus A."/>
            <person name="Nolan M."/>
            <person name="Lucas S."/>
            <person name="Hammon N."/>
            <person name="Deshpande S."/>
            <person name="Cheng J.F."/>
            <person name="Tapia R."/>
            <person name="Han C."/>
            <person name="Goodwin L."/>
            <person name="Pitluck S."/>
            <person name="Liolios K."/>
            <person name="Pagani I."/>
            <person name="Mavromatis K."/>
            <person name="Mikhailova N."/>
            <person name="Huntemann M."/>
            <person name="Chen A."/>
            <person name="Palaniappan K."/>
            <person name="Land M."/>
            <person name="Hauser L."/>
            <person name="Detter J.C."/>
            <person name="Brambilla E.M."/>
            <person name="Rohde M."/>
            <person name="Goker M."/>
            <person name="Woyke T."/>
            <person name="Bristow J."/>
            <person name="Eisen J.A."/>
            <person name="Markowitz V."/>
            <person name="Hugenholtz P."/>
            <person name="Kyrpides N.C."/>
            <person name="Klenk H.P."/>
            <person name="Ivanova N."/>
        </authorList>
    </citation>
    <scope>NUCLEOTIDE SEQUENCE [LARGE SCALE GENOMIC DNA]</scope>
    <source>
        <strain evidence="4">DSM 17128</strain>
    </source>
</reference>
<dbReference type="Proteomes" id="UP000002772">
    <property type="component" value="Unassembled WGS sequence"/>
</dbReference>
<dbReference type="Pfam" id="PF13280">
    <property type="entry name" value="WYL"/>
    <property type="match status" value="1"/>
</dbReference>
<feature type="domain" description="WCX" evidence="2">
    <location>
        <begin position="255"/>
        <end position="331"/>
    </location>
</feature>
<feature type="domain" description="WYL" evidence="1">
    <location>
        <begin position="156"/>
        <end position="223"/>
    </location>
</feature>
<keyword evidence="4" id="KW-1185">Reference proteome</keyword>
<protein>
    <submittedName>
        <fullName evidence="3">Uncharacterized protein</fullName>
    </submittedName>
</protein>
<evidence type="ECO:0000259" key="2">
    <source>
        <dbReference type="Pfam" id="PF25583"/>
    </source>
</evidence>
<dbReference type="PANTHER" id="PTHR34580:SF9">
    <property type="entry name" value="SLL5097 PROTEIN"/>
    <property type="match status" value="1"/>
</dbReference>
<gene>
    <name evidence="3" type="ORF">Premu_2063</name>
</gene>
<sequence length="341" mass="39979">MPQSKEFSQREMIIDRLLSGGNEYTGEQLMNAVNRELDKRGMQNIHSRATFAADINEINSKWWYRKGKDVIRRERRGRQFVYYYSEPGFSIFKRGLSKEDIAAIHNMISTFRRFKGMPQFPWLEQLEVRFDQAVLADDSTTVAFDDSYNENAMKPFEALLNAITKRQVIDIDYRRFADGKPTSNIISPYYLKQYGLRWYLLASYKGKPDIYTFALDRIHGVEVKPDETYQATNVDFNHYFDNIIGVTNYSDQPIEHIEIWVSSSELPYILTKPLHHTQQLVSENEEGAIISIDVSWNYELEQTIFAYGDDLEVMKPVSLRRKLKSRVERLLAIYQSERPGE</sequence>
<evidence type="ECO:0000259" key="1">
    <source>
        <dbReference type="Pfam" id="PF13280"/>
    </source>
</evidence>
<dbReference type="PANTHER" id="PTHR34580">
    <property type="match status" value="1"/>
</dbReference>
<dbReference type="HOGENOM" id="CLU_041141_6_0_10"/>
<dbReference type="InterPro" id="IPR051534">
    <property type="entry name" value="CBASS_pafABC_assoc_protein"/>
</dbReference>
<dbReference type="Pfam" id="PF25583">
    <property type="entry name" value="WCX"/>
    <property type="match status" value="1"/>
</dbReference>